<gene>
    <name evidence="1" type="ORF">L6164_013224</name>
</gene>
<proteinExistence type="predicted"/>
<evidence type="ECO:0000313" key="1">
    <source>
        <dbReference type="EMBL" id="KAI4346151.1"/>
    </source>
</evidence>
<organism evidence="1 2">
    <name type="scientific">Bauhinia variegata</name>
    <name type="common">Purple orchid tree</name>
    <name type="synonym">Phanera variegata</name>
    <dbReference type="NCBI Taxonomy" id="167791"/>
    <lineage>
        <taxon>Eukaryota</taxon>
        <taxon>Viridiplantae</taxon>
        <taxon>Streptophyta</taxon>
        <taxon>Embryophyta</taxon>
        <taxon>Tracheophyta</taxon>
        <taxon>Spermatophyta</taxon>
        <taxon>Magnoliopsida</taxon>
        <taxon>eudicotyledons</taxon>
        <taxon>Gunneridae</taxon>
        <taxon>Pentapetalae</taxon>
        <taxon>rosids</taxon>
        <taxon>fabids</taxon>
        <taxon>Fabales</taxon>
        <taxon>Fabaceae</taxon>
        <taxon>Cercidoideae</taxon>
        <taxon>Cercideae</taxon>
        <taxon>Bauhiniinae</taxon>
        <taxon>Bauhinia</taxon>
    </lineage>
</organism>
<dbReference type="EMBL" id="CM039430">
    <property type="protein sequence ID" value="KAI4346151.1"/>
    <property type="molecule type" value="Genomic_DNA"/>
</dbReference>
<keyword evidence="2" id="KW-1185">Reference proteome</keyword>
<evidence type="ECO:0000313" key="2">
    <source>
        <dbReference type="Proteomes" id="UP000828941"/>
    </source>
</evidence>
<name>A0ACB9PCR9_BAUVA</name>
<dbReference type="Proteomes" id="UP000828941">
    <property type="component" value="Chromosome 5"/>
</dbReference>
<accession>A0ACB9PCR9</accession>
<reference evidence="1 2" key="1">
    <citation type="journal article" date="2022" name="DNA Res.">
        <title>Chromosomal-level genome assembly of the orchid tree Bauhinia variegata (Leguminosae; Cercidoideae) supports the allotetraploid origin hypothesis of Bauhinia.</title>
        <authorList>
            <person name="Zhong Y."/>
            <person name="Chen Y."/>
            <person name="Zheng D."/>
            <person name="Pang J."/>
            <person name="Liu Y."/>
            <person name="Luo S."/>
            <person name="Meng S."/>
            <person name="Qian L."/>
            <person name="Wei D."/>
            <person name="Dai S."/>
            <person name="Zhou R."/>
        </authorList>
    </citation>
    <scope>NUCLEOTIDE SEQUENCE [LARGE SCALE GENOMIC DNA]</scope>
    <source>
        <strain evidence="1">BV-YZ2020</strain>
    </source>
</reference>
<protein>
    <submittedName>
        <fullName evidence="1">Uncharacterized protein</fullName>
    </submittedName>
</protein>
<sequence length="134" mass="15622">MMFVIYILDAPSLPLPKRSSPRLLAFQRDDGFRMNQVLVSLWYIMGLWPLVYGMLLLPTGRSARSKIPAWLFLTTLVARVAIIIYAGLATGAGWTEFFQYFRERKFIHIMSLDFSLLSAFAPFWVYNDMTTRKW</sequence>
<comment type="caution">
    <text evidence="1">The sequence shown here is derived from an EMBL/GenBank/DDBJ whole genome shotgun (WGS) entry which is preliminary data.</text>
</comment>